<comment type="subunit">
    <text evidence="5">Binds ribosomal protein uS19.</text>
</comment>
<dbReference type="PANTHER" id="PTHR33692">
    <property type="entry name" value="RIBOSOME MATURATION FACTOR RIMM"/>
    <property type="match status" value="1"/>
</dbReference>
<dbReference type="GO" id="GO:0005840">
    <property type="term" value="C:ribosome"/>
    <property type="evidence" value="ECO:0007669"/>
    <property type="project" value="InterPro"/>
</dbReference>
<evidence type="ECO:0000259" key="7">
    <source>
        <dbReference type="Pfam" id="PF24986"/>
    </source>
</evidence>
<feature type="domain" description="Ribosome maturation factor RimM PRC barrel" evidence="7">
    <location>
        <begin position="102"/>
        <end position="173"/>
    </location>
</feature>
<dbReference type="InterPro" id="IPR009000">
    <property type="entry name" value="Transl_B-barrel_sf"/>
</dbReference>
<dbReference type="HAMAP" id="MF_00014">
    <property type="entry name" value="Ribosome_mat_RimM"/>
    <property type="match status" value="1"/>
</dbReference>
<keyword evidence="1 5" id="KW-0963">Cytoplasm</keyword>
<name>A0A8J6NP48_9BACT</name>
<dbReference type="Pfam" id="PF24986">
    <property type="entry name" value="PRC_RimM"/>
    <property type="match status" value="1"/>
</dbReference>
<evidence type="ECO:0000256" key="1">
    <source>
        <dbReference type="ARBA" id="ARBA00022490"/>
    </source>
</evidence>
<comment type="function">
    <text evidence="5">An accessory protein needed during the final step in the assembly of 30S ribosomal subunit, possibly for assembly of the head region. Essential for efficient processing of 16S rRNA. May be needed both before and after RbfA during the maturation of 16S rRNA. It has affinity for free ribosomal 30S subunits but not for 70S ribosomes.</text>
</comment>
<evidence type="ECO:0000313" key="8">
    <source>
        <dbReference type="EMBL" id="MBC8360251.1"/>
    </source>
</evidence>
<dbReference type="PANTHER" id="PTHR33692:SF1">
    <property type="entry name" value="RIBOSOME MATURATION FACTOR RIMM"/>
    <property type="match status" value="1"/>
</dbReference>
<dbReference type="EMBL" id="JACNJH010000077">
    <property type="protein sequence ID" value="MBC8360251.1"/>
    <property type="molecule type" value="Genomic_DNA"/>
</dbReference>
<dbReference type="InterPro" id="IPR011961">
    <property type="entry name" value="RimM"/>
</dbReference>
<proteinExistence type="inferred from homology"/>
<dbReference type="GO" id="GO:0043022">
    <property type="term" value="F:ribosome binding"/>
    <property type="evidence" value="ECO:0007669"/>
    <property type="project" value="InterPro"/>
</dbReference>
<feature type="domain" description="RimM N-terminal" evidence="6">
    <location>
        <begin position="9"/>
        <end position="90"/>
    </location>
</feature>
<comment type="domain">
    <text evidence="5">The PRC barrel domain binds ribosomal protein uS19.</text>
</comment>
<keyword evidence="3 5" id="KW-0698">rRNA processing</keyword>
<dbReference type="Gene3D" id="2.30.30.240">
    <property type="entry name" value="PRC-barrel domain"/>
    <property type="match status" value="1"/>
</dbReference>
<keyword evidence="2 5" id="KW-0690">Ribosome biogenesis</keyword>
<protein>
    <recommendedName>
        <fullName evidence="5">Ribosome maturation factor RimM</fullName>
    </recommendedName>
</protein>
<dbReference type="InterPro" id="IPR011033">
    <property type="entry name" value="PRC_barrel-like_sf"/>
</dbReference>
<keyword evidence="4 5" id="KW-0143">Chaperone</keyword>
<comment type="similarity">
    <text evidence="5">Belongs to the RimM family.</text>
</comment>
<dbReference type="NCBIfam" id="TIGR02273">
    <property type="entry name" value="16S_RimM"/>
    <property type="match status" value="1"/>
</dbReference>
<dbReference type="InterPro" id="IPR056792">
    <property type="entry name" value="PRC_RimM"/>
</dbReference>
<dbReference type="InterPro" id="IPR036976">
    <property type="entry name" value="RimM_N_sf"/>
</dbReference>
<dbReference type="Proteomes" id="UP000603434">
    <property type="component" value="Unassembled WGS sequence"/>
</dbReference>
<evidence type="ECO:0000256" key="4">
    <source>
        <dbReference type="ARBA" id="ARBA00023186"/>
    </source>
</evidence>
<dbReference type="Gene3D" id="2.40.30.60">
    <property type="entry name" value="RimM"/>
    <property type="match status" value="1"/>
</dbReference>
<dbReference type="InterPro" id="IPR002676">
    <property type="entry name" value="RimM_N"/>
</dbReference>
<dbReference type="GO" id="GO:0005737">
    <property type="term" value="C:cytoplasm"/>
    <property type="evidence" value="ECO:0007669"/>
    <property type="project" value="UniProtKB-SubCell"/>
</dbReference>
<dbReference type="SUPFAM" id="SSF50346">
    <property type="entry name" value="PRC-barrel domain"/>
    <property type="match status" value="1"/>
</dbReference>
<evidence type="ECO:0000256" key="5">
    <source>
        <dbReference type="HAMAP-Rule" id="MF_00014"/>
    </source>
</evidence>
<evidence type="ECO:0000313" key="9">
    <source>
        <dbReference type="Proteomes" id="UP000603434"/>
    </source>
</evidence>
<evidence type="ECO:0000256" key="2">
    <source>
        <dbReference type="ARBA" id="ARBA00022517"/>
    </source>
</evidence>
<sequence length="173" mass="18964">MGIDGFLLVGKVVGVHGLKGNIKVYSYAESLSVFEPGGPILAVNKKGLETTYIINWVKPHHRVALLSLEGIAGREFAETLVGSKLYIEKAKLPKLEDGSYYWFDLIGLSVFTTANEYLGNIEAIIPTGSNDVYVVKHPDKDHDNEILIPALASVVLEIDVNQKTMRVDLPEGL</sequence>
<accession>A0A8J6NP48</accession>
<gene>
    <name evidence="5 8" type="primary">rimM</name>
    <name evidence="8" type="ORF">H8E23_02475</name>
</gene>
<dbReference type="Pfam" id="PF01782">
    <property type="entry name" value="RimM"/>
    <property type="match status" value="1"/>
</dbReference>
<comment type="subcellular location">
    <subcellularLocation>
        <location evidence="5">Cytoplasm</location>
    </subcellularLocation>
</comment>
<comment type="caution">
    <text evidence="8">The sequence shown here is derived from an EMBL/GenBank/DDBJ whole genome shotgun (WGS) entry which is preliminary data.</text>
</comment>
<dbReference type="SUPFAM" id="SSF50447">
    <property type="entry name" value="Translation proteins"/>
    <property type="match status" value="1"/>
</dbReference>
<evidence type="ECO:0000259" key="6">
    <source>
        <dbReference type="Pfam" id="PF01782"/>
    </source>
</evidence>
<reference evidence="8 9" key="1">
    <citation type="submission" date="2020-08" db="EMBL/GenBank/DDBJ databases">
        <title>Bridging the membrane lipid divide: bacteria of the FCB group superphylum have the potential to synthesize archaeal ether lipids.</title>
        <authorList>
            <person name="Villanueva L."/>
            <person name="Von Meijenfeldt F.A.B."/>
            <person name="Westbye A.B."/>
            <person name="Yadav S."/>
            <person name="Hopmans E.C."/>
            <person name="Dutilh B.E."/>
            <person name="Sinninghe Damste J.S."/>
        </authorList>
    </citation>
    <scope>NUCLEOTIDE SEQUENCE [LARGE SCALE GENOMIC DNA]</scope>
    <source>
        <strain evidence="8">NIOZ-UU30</strain>
    </source>
</reference>
<dbReference type="AlphaFoldDB" id="A0A8J6NP48"/>
<dbReference type="GO" id="GO:0006364">
    <property type="term" value="P:rRNA processing"/>
    <property type="evidence" value="ECO:0007669"/>
    <property type="project" value="UniProtKB-UniRule"/>
</dbReference>
<dbReference type="GO" id="GO:0042274">
    <property type="term" value="P:ribosomal small subunit biogenesis"/>
    <property type="evidence" value="ECO:0007669"/>
    <property type="project" value="UniProtKB-UniRule"/>
</dbReference>
<evidence type="ECO:0000256" key="3">
    <source>
        <dbReference type="ARBA" id="ARBA00022552"/>
    </source>
</evidence>
<organism evidence="8 9">
    <name type="scientific">Candidatus Desulfatibia profunda</name>
    <dbReference type="NCBI Taxonomy" id="2841695"/>
    <lineage>
        <taxon>Bacteria</taxon>
        <taxon>Pseudomonadati</taxon>
        <taxon>Thermodesulfobacteriota</taxon>
        <taxon>Desulfobacteria</taxon>
        <taxon>Desulfobacterales</taxon>
        <taxon>Desulfobacterales incertae sedis</taxon>
        <taxon>Candidatus Desulfatibia</taxon>
    </lineage>
</organism>